<sequence>MSTPKTTFFHLAREIRDHVYELAYIADGDEEIKITSLKAWCAKARDQRAAVKREKDLMASMPYLAPLPAQPPLLPLSQLSPPLCPLFAMLVNKQFYQEAMETYFRCNTVHYGRFEYNYLIFRFGGLSDYCPLIKTYLTKLNAEWKNDTIGQIGRDRGPSVFKHISKWTGVRELRLEVDDEVFAAFTTRFACSDTYTDEDFAQLDNVRRMCSMPSLQNVKLTPKASALASTKEEEMHWQHNVTALENYINSVLKEARDNEQVEDISEESPPRGTKRGAEDELDGRKEKKNKTKLTIKLKAGKQMVADTERSDAEELRELKTQACTIGNQLAELHDKFESLQDRIRTMEERSGV</sequence>
<feature type="region of interest" description="Disordered" evidence="1">
    <location>
        <begin position="257"/>
        <end position="294"/>
    </location>
</feature>
<gene>
    <name evidence="2" type="ORF">CLAFUR5_11768</name>
</gene>
<reference evidence="2" key="1">
    <citation type="submission" date="2021-12" db="EMBL/GenBank/DDBJ databases">
        <authorList>
            <person name="Zaccaron A."/>
            <person name="Stergiopoulos I."/>
        </authorList>
    </citation>
    <scope>NUCLEOTIDE SEQUENCE</scope>
    <source>
        <strain evidence="2">Race5_Kim</strain>
    </source>
</reference>
<protein>
    <submittedName>
        <fullName evidence="2">Uncharacterized protein</fullName>
    </submittedName>
</protein>
<dbReference type="AlphaFoldDB" id="A0A9Q8PH67"/>
<name>A0A9Q8PH67_PASFU</name>
<dbReference type="RefSeq" id="XP_047766812.1">
    <property type="nucleotide sequence ID" value="XM_047910916.1"/>
</dbReference>
<feature type="compositionally biased region" description="Basic and acidic residues" evidence="1">
    <location>
        <begin position="275"/>
        <end position="285"/>
    </location>
</feature>
<dbReference type="Proteomes" id="UP000756132">
    <property type="component" value="Chromosome 10"/>
</dbReference>
<dbReference type="OrthoDB" id="3650721at2759"/>
<organism evidence="2 3">
    <name type="scientific">Passalora fulva</name>
    <name type="common">Tomato leaf mold</name>
    <name type="synonym">Cladosporium fulvum</name>
    <dbReference type="NCBI Taxonomy" id="5499"/>
    <lineage>
        <taxon>Eukaryota</taxon>
        <taxon>Fungi</taxon>
        <taxon>Dikarya</taxon>
        <taxon>Ascomycota</taxon>
        <taxon>Pezizomycotina</taxon>
        <taxon>Dothideomycetes</taxon>
        <taxon>Dothideomycetidae</taxon>
        <taxon>Mycosphaerellales</taxon>
        <taxon>Mycosphaerellaceae</taxon>
        <taxon>Fulvia</taxon>
    </lineage>
</organism>
<keyword evidence="3" id="KW-1185">Reference proteome</keyword>
<proteinExistence type="predicted"/>
<dbReference type="GeneID" id="71991646"/>
<evidence type="ECO:0000256" key="1">
    <source>
        <dbReference type="SAM" id="MobiDB-lite"/>
    </source>
</evidence>
<evidence type="ECO:0000313" key="3">
    <source>
        <dbReference type="Proteomes" id="UP000756132"/>
    </source>
</evidence>
<reference evidence="2" key="2">
    <citation type="journal article" date="2022" name="Microb. Genom.">
        <title>A chromosome-scale genome assembly of the tomato pathogen Cladosporium fulvum reveals a compartmentalized genome architecture and the presence of a dispensable chromosome.</title>
        <authorList>
            <person name="Zaccaron A.Z."/>
            <person name="Chen L.H."/>
            <person name="Samaras A."/>
            <person name="Stergiopoulos I."/>
        </authorList>
    </citation>
    <scope>NUCLEOTIDE SEQUENCE</scope>
    <source>
        <strain evidence="2">Race5_Kim</strain>
    </source>
</reference>
<dbReference type="KEGG" id="ffu:CLAFUR5_11768"/>
<evidence type="ECO:0000313" key="2">
    <source>
        <dbReference type="EMBL" id="UJO22446.1"/>
    </source>
</evidence>
<dbReference type="EMBL" id="CP090172">
    <property type="protein sequence ID" value="UJO22446.1"/>
    <property type="molecule type" value="Genomic_DNA"/>
</dbReference>
<accession>A0A9Q8PH67</accession>